<comment type="caution">
    <text evidence="2">The sequence shown here is derived from an EMBL/GenBank/DDBJ whole genome shotgun (WGS) entry which is preliminary data.</text>
</comment>
<gene>
    <name evidence="2" type="ORF">T4E_1617</name>
</gene>
<evidence type="ECO:0000313" key="2">
    <source>
        <dbReference type="EMBL" id="KRX89376.1"/>
    </source>
</evidence>
<accession>A0A0V0XN39</accession>
<proteinExistence type="predicted"/>
<feature type="signal peptide" evidence="1">
    <location>
        <begin position="1"/>
        <end position="21"/>
    </location>
</feature>
<name>A0A0V0XN39_TRIPS</name>
<dbReference type="AlphaFoldDB" id="A0A0V0XN39"/>
<feature type="chain" id="PRO_5006872625" evidence="1">
    <location>
        <begin position="22"/>
        <end position="88"/>
    </location>
</feature>
<organism evidence="2 3">
    <name type="scientific">Trichinella pseudospiralis</name>
    <name type="common">Parasitic roundworm</name>
    <dbReference type="NCBI Taxonomy" id="6337"/>
    <lineage>
        <taxon>Eukaryota</taxon>
        <taxon>Metazoa</taxon>
        <taxon>Ecdysozoa</taxon>
        <taxon>Nematoda</taxon>
        <taxon>Enoplea</taxon>
        <taxon>Dorylaimia</taxon>
        <taxon>Trichinellida</taxon>
        <taxon>Trichinellidae</taxon>
        <taxon>Trichinella</taxon>
    </lineage>
</organism>
<dbReference type="Proteomes" id="UP000054815">
    <property type="component" value="Unassembled WGS sequence"/>
</dbReference>
<sequence>MDNFYILHFAVHCCLALTAAASKSVGQLVGGEVLLTDRSTVKMDPPEQQPLGLYTTPSRLTGGVQLRVAIVVVDVDQPTEIKPAKMRV</sequence>
<dbReference type="EMBL" id="JYDU01000200">
    <property type="protein sequence ID" value="KRX89376.1"/>
    <property type="molecule type" value="Genomic_DNA"/>
</dbReference>
<evidence type="ECO:0000313" key="3">
    <source>
        <dbReference type="Proteomes" id="UP000054815"/>
    </source>
</evidence>
<reference evidence="2 3" key="1">
    <citation type="submission" date="2015-01" db="EMBL/GenBank/DDBJ databases">
        <title>Evolution of Trichinella species and genotypes.</title>
        <authorList>
            <person name="Korhonen P.K."/>
            <person name="Edoardo P."/>
            <person name="Giuseppe L.R."/>
            <person name="Gasser R.B."/>
        </authorList>
    </citation>
    <scope>NUCLEOTIDE SEQUENCE [LARGE SCALE GENOMIC DNA]</scope>
    <source>
        <strain evidence="2">ISS141</strain>
    </source>
</reference>
<protein>
    <submittedName>
        <fullName evidence="2">Uncharacterized protein</fullName>
    </submittedName>
</protein>
<evidence type="ECO:0000256" key="1">
    <source>
        <dbReference type="SAM" id="SignalP"/>
    </source>
</evidence>
<keyword evidence="1" id="KW-0732">Signal</keyword>